<dbReference type="InterPro" id="IPR020472">
    <property type="entry name" value="WD40_PAC1"/>
</dbReference>
<keyword evidence="12" id="KW-1185">Reference proteome</keyword>
<dbReference type="PROSITE" id="PS50294">
    <property type="entry name" value="WD_REPEATS_REGION"/>
    <property type="match status" value="6"/>
</dbReference>
<evidence type="ECO:0000256" key="4">
    <source>
        <dbReference type="ARBA" id="ARBA00039789"/>
    </source>
</evidence>
<dbReference type="InterPro" id="IPR015943">
    <property type="entry name" value="WD40/YVTN_repeat-like_dom_sf"/>
</dbReference>
<dbReference type="InterPro" id="IPR019775">
    <property type="entry name" value="WD40_repeat_CS"/>
</dbReference>
<keyword evidence="1 6" id="KW-0853">WD repeat</keyword>
<evidence type="ECO:0000256" key="1">
    <source>
        <dbReference type="ARBA" id="ARBA00022574"/>
    </source>
</evidence>
<feature type="repeat" description="WD" evidence="6">
    <location>
        <begin position="125"/>
        <end position="166"/>
    </location>
</feature>
<dbReference type="Proteomes" id="UP001302367">
    <property type="component" value="Chromosome 8"/>
</dbReference>
<comment type="similarity">
    <text evidence="3">Belongs to the WD repeat MDV1/CAF4 family.</text>
</comment>
<dbReference type="EMBL" id="CP134191">
    <property type="protein sequence ID" value="WPB07348.1"/>
    <property type="molecule type" value="Genomic_DNA"/>
</dbReference>
<feature type="compositionally biased region" description="Basic and acidic residues" evidence="7">
    <location>
        <begin position="1"/>
        <end position="11"/>
    </location>
</feature>
<dbReference type="OrthoDB" id="674604at2759"/>
<comment type="function">
    <text evidence="5">Involved in mitochondrial fission. Acts as an adapter protein required to form mitochondrial fission complexes. Formation of these complexes is required to promote constriction and fission of the mitochondrial compartment at a late step in mitochondrial division.</text>
</comment>
<keyword evidence="2" id="KW-0677">Repeat</keyword>
<feature type="domain" description="WDR5-like beta-propeller" evidence="8">
    <location>
        <begin position="82"/>
        <end position="394"/>
    </location>
</feature>
<dbReference type="InterPro" id="IPR036322">
    <property type="entry name" value="WD40_repeat_dom_sf"/>
</dbReference>
<feature type="repeat" description="WD" evidence="6">
    <location>
        <begin position="253"/>
        <end position="294"/>
    </location>
</feature>
<dbReference type="PANTHER" id="PTHR22847">
    <property type="entry name" value="WD40 REPEAT PROTEIN"/>
    <property type="match status" value="1"/>
</dbReference>
<feature type="region of interest" description="Disordered" evidence="7">
    <location>
        <begin position="404"/>
        <end position="440"/>
    </location>
</feature>
<evidence type="ECO:0000256" key="6">
    <source>
        <dbReference type="PROSITE-ProRule" id="PRU00221"/>
    </source>
</evidence>
<evidence type="ECO:0000256" key="5">
    <source>
        <dbReference type="ARBA" id="ARBA00043913"/>
    </source>
</evidence>
<evidence type="ECO:0000256" key="2">
    <source>
        <dbReference type="ARBA" id="ARBA00022737"/>
    </source>
</evidence>
<dbReference type="InterPro" id="IPR059122">
    <property type="entry name" value="Beta-prop_WDR5-like"/>
</dbReference>
<name>A0A2G5HUP1_CERBT</name>
<dbReference type="Pfam" id="PF25175">
    <property type="entry name" value="Beta-prop_WDR5"/>
    <property type="match status" value="1"/>
</dbReference>
<evidence type="ECO:0000313" key="9">
    <source>
        <dbReference type="EMBL" id="PIA96235.1"/>
    </source>
</evidence>
<accession>A0A2G5HUP1</accession>
<dbReference type="SUPFAM" id="SSF50978">
    <property type="entry name" value="WD40 repeat-like"/>
    <property type="match status" value="1"/>
</dbReference>
<dbReference type="SMART" id="SM00320">
    <property type="entry name" value="WD40"/>
    <property type="match status" value="7"/>
</dbReference>
<dbReference type="Gene3D" id="2.130.10.10">
    <property type="entry name" value="YVTN repeat-like/Quinoprotein amine dehydrogenase"/>
    <property type="match status" value="1"/>
</dbReference>
<protein>
    <recommendedName>
        <fullName evidence="4">Mitochondrial division protein 1</fullName>
    </recommendedName>
</protein>
<evidence type="ECO:0000259" key="8">
    <source>
        <dbReference type="Pfam" id="PF25175"/>
    </source>
</evidence>
<sequence>MSRDSSQEPHRRSPKRRRLSSQDISTPQYDAAGDPQLNYAYDDDVTSDAFHTPKQDSEEEGLDTKPQPVERPRRLNYVLHMTLRGHKRGVAAAKFSPDGKWIASCSADSTIKIWNAETGAILQTLEGHMAGISTIAWSPDSKVIASGSDDKIIRLWDITTGKCLHQSLIGHHNYVFSIAFSPKGNMLVSGSYDEAVFLWDVRTARLMRSLPAHSDPVRSVDFVRDGTLIASCSSDGLIRIWDTATGQCLKTLIHEDNAPVTNIKFSPNGKYILASSLDNSVRLWDYVTGDCKKTYQGHKNEKFCMHAAFGTYTVTPLSDAQNGDAEAGTYRHEQKWPFAMSGSEDGKAIVWDVNSKEIMQELAGHEGAVLGVDCAPDKETIITCGVDKTIKVWRRQALAPELLTNGHEPHNVPDTLALDSAPASAAPSRPKTPDGDTEMA</sequence>
<feature type="repeat" description="WD" evidence="6">
    <location>
        <begin position="210"/>
        <end position="251"/>
    </location>
</feature>
<dbReference type="PROSITE" id="PS00678">
    <property type="entry name" value="WD_REPEATS_1"/>
    <property type="match status" value="4"/>
</dbReference>
<feature type="repeat" description="WD" evidence="6">
    <location>
        <begin position="168"/>
        <end position="209"/>
    </location>
</feature>
<evidence type="ECO:0000313" key="11">
    <source>
        <dbReference type="Proteomes" id="UP000230605"/>
    </source>
</evidence>
<dbReference type="FunFam" id="2.130.10.10:FF:000510">
    <property type="entry name" value="WD repeat protein"/>
    <property type="match status" value="1"/>
</dbReference>
<proteinExistence type="inferred from homology"/>
<dbReference type="PRINTS" id="PR00320">
    <property type="entry name" value="GPROTEINBRPT"/>
</dbReference>
<evidence type="ECO:0000313" key="12">
    <source>
        <dbReference type="Proteomes" id="UP001302367"/>
    </source>
</evidence>
<dbReference type="InterPro" id="IPR001680">
    <property type="entry name" value="WD40_rpt"/>
</dbReference>
<dbReference type="CDD" id="cd00200">
    <property type="entry name" value="WD40"/>
    <property type="match status" value="1"/>
</dbReference>
<dbReference type="EMBL" id="LKMD01000103">
    <property type="protein sequence ID" value="PIA96235.1"/>
    <property type="molecule type" value="Genomic_DNA"/>
</dbReference>
<evidence type="ECO:0000313" key="10">
    <source>
        <dbReference type="EMBL" id="WPB07348.1"/>
    </source>
</evidence>
<reference evidence="9 11" key="1">
    <citation type="submission" date="2015-10" db="EMBL/GenBank/DDBJ databases">
        <title>The cercosporin biosynthetic gene cluster was horizontally transferred to several fungal lineages and shown to be expanded in Cercospora beticola based on microsynteny with recipient genomes.</title>
        <authorList>
            <person name="De Jonge R."/>
            <person name="Ebert M.K."/>
            <person name="Suttle J.C."/>
            <person name="Jurick Ii W.M."/>
            <person name="Secor G.A."/>
            <person name="Thomma B.P."/>
            <person name="Van De Peer Y."/>
            <person name="Bolton M.D."/>
        </authorList>
    </citation>
    <scope>NUCLEOTIDE SEQUENCE [LARGE SCALE GENOMIC DNA]</scope>
    <source>
        <strain evidence="9 11">09-40</strain>
    </source>
</reference>
<feature type="compositionally biased region" description="Low complexity" evidence="7">
    <location>
        <begin position="420"/>
        <end position="429"/>
    </location>
</feature>
<gene>
    <name evidence="9" type="ORF">CB0940_10624</name>
    <name evidence="10" type="ORF">RHO25_012009</name>
</gene>
<dbReference type="Proteomes" id="UP000230605">
    <property type="component" value="Chromosome 8"/>
</dbReference>
<feature type="repeat" description="WD" evidence="6">
    <location>
        <begin position="362"/>
        <end position="393"/>
    </location>
</feature>
<dbReference type="PROSITE" id="PS50082">
    <property type="entry name" value="WD_REPEATS_2"/>
    <property type="match status" value="6"/>
</dbReference>
<feature type="repeat" description="WD" evidence="6">
    <location>
        <begin position="83"/>
        <end position="124"/>
    </location>
</feature>
<evidence type="ECO:0000256" key="3">
    <source>
        <dbReference type="ARBA" id="ARBA00038415"/>
    </source>
</evidence>
<feature type="region of interest" description="Disordered" evidence="7">
    <location>
        <begin position="1"/>
        <end position="74"/>
    </location>
</feature>
<dbReference type="GO" id="GO:1990234">
    <property type="term" value="C:transferase complex"/>
    <property type="evidence" value="ECO:0007669"/>
    <property type="project" value="UniProtKB-ARBA"/>
</dbReference>
<dbReference type="AlphaFoldDB" id="A0A2G5HUP1"/>
<evidence type="ECO:0000256" key="7">
    <source>
        <dbReference type="SAM" id="MobiDB-lite"/>
    </source>
</evidence>
<dbReference type="PANTHER" id="PTHR22847:SF637">
    <property type="entry name" value="WD REPEAT DOMAIN 5B"/>
    <property type="match status" value="1"/>
</dbReference>
<organism evidence="9 11">
    <name type="scientific">Cercospora beticola</name>
    <name type="common">Sugarbeet leaf spot fungus</name>
    <dbReference type="NCBI Taxonomy" id="122368"/>
    <lineage>
        <taxon>Eukaryota</taxon>
        <taxon>Fungi</taxon>
        <taxon>Dikarya</taxon>
        <taxon>Ascomycota</taxon>
        <taxon>Pezizomycotina</taxon>
        <taxon>Dothideomycetes</taxon>
        <taxon>Dothideomycetidae</taxon>
        <taxon>Mycosphaerellales</taxon>
        <taxon>Mycosphaerellaceae</taxon>
        <taxon>Cercospora</taxon>
    </lineage>
</organism>
<reference evidence="10 12" key="2">
    <citation type="submission" date="2023-09" db="EMBL/GenBank/DDBJ databases">
        <title>Complete-Gapless Cercospora beticola genome.</title>
        <authorList>
            <person name="Wyatt N.A."/>
            <person name="Spanner R.E."/>
            <person name="Bolton M.D."/>
        </authorList>
    </citation>
    <scope>NUCLEOTIDE SEQUENCE [LARGE SCALE GENOMIC DNA]</scope>
    <source>
        <strain evidence="10">Cb09-40</strain>
    </source>
</reference>